<proteinExistence type="predicted"/>
<dbReference type="AlphaFoldDB" id="A0A8H4KFR8"/>
<feature type="compositionally biased region" description="Low complexity" evidence="1">
    <location>
        <begin position="220"/>
        <end position="255"/>
    </location>
</feature>
<reference evidence="3" key="1">
    <citation type="submission" date="2020-01" db="EMBL/GenBank/DDBJ databases">
        <title>Identification and distribution of gene clusters putatively required for synthesis of sphingolipid metabolism inhibitors in phylogenetically diverse species of the filamentous fungus Fusarium.</title>
        <authorList>
            <person name="Kim H.-S."/>
            <person name="Busman M."/>
            <person name="Brown D.W."/>
            <person name="Divon H."/>
            <person name="Uhlig S."/>
            <person name="Proctor R.H."/>
        </authorList>
    </citation>
    <scope>NUCLEOTIDE SEQUENCE</scope>
    <source>
        <strain evidence="3">NRRL 53441</strain>
    </source>
</reference>
<sequence>MFTKAPFTVAIIWLHSALALSMGYPLCITEPALSLEAGKSPLSVTVHSPMEIRCEATMHFSDPAFLPIRYSFGELECDGNQVLAFTVPSGAPNGDVDIIWQCTGLAPSCSHGVIFGGSADMSISSELAGDIGCLVESVQTKTAPITVTRSSRTFVEMAPTVVVTSTTSFLRKTRDQTTTKTWRTETKTSADPIESETEGNLRSTDTAESLDATTSGGTYTVETLTATTPGGTDTTETFATTSGSTGLGTTDPTTAQTSAATLGLDLPQKAVETAVRHTDDDVFMSDATKMTVPLLPAVTASIISTLTIIHTVTASCTG</sequence>
<evidence type="ECO:0000313" key="4">
    <source>
        <dbReference type="Proteomes" id="UP000605986"/>
    </source>
</evidence>
<feature type="region of interest" description="Disordered" evidence="1">
    <location>
        <begin position="174"/>
        <end position="255"/>
    </location>
</feature>
<dbReference type="EMBL" id="JAADJG010000349">
    <property type="protein sequence ID" value="KAF4448269.1"/>
    <property type="molecule type" value="Genomic_DNA"/>
</dbReference>
<evidence type="ECO:0000313" key="3">
    <source>
        <dbReference type="EMBL" id="KAF4448269.1"/>
    </source>
</evidence>
<feature type="compositionally biased region" description="Polar residues" evidence="1">
    <location>
        <begin position="198"/>
        <end position="218"/>
    </location>
</feature>
<feature type="compositionally biased region" description="Basic and acidic residues" evidence="1">
    <location>
        <begin position="174"/>
        <end position="188"/>
    </location>
</feature>
<gene>
    <name evidence="3" type="ORF">F53441_8303</name>
</gene>
<accession>A0A8H4KFR8</accession>
<dbReference type="Proteomes" id="UP000605986">
    <property type="component" value="Unassembled WGS sequence"/>
</dbReference>
<comment type="caution">
    <text evidence="3">The sequence shown here is derived from an EMBL/GenBank/DDBJ whole genome shotgun (WGS) entry which is preliminary data.</text>
</comment>
<protein>
    <submittedName>
        <fullName evidence="3">Uncharacterized protein</fullName>
    </submittedName>
</protein>
<evidence type="ECO:0000256" key="1">
    <source>
        <dbReference type="SAM" id="MobiDB-lite"/>
    </source>
</evidence>
<keyword evidence="4" id="KW-1185">Reference proteome</keyword>
<organism evidence="3 4">
    <name type="scientific">Fusarium austroafricanum</name>
    <dbReference type="NCBI Taxonomy" id="2364996"/>
    <lineage>
        <taxon>Eukaryota</taxon>
        <taxon>Fungi</taxon>
        <taxon>Dikarya</taxon>
        <taxon>Ascomycota</taxon>
        <taxon>Pezizomycotina</taxon>
        <taxon>Sordariomycetes</taxon>
        <taxon>Hypocreomycetidae</taxon>
        <taxon>Hypocreales</taxon>
        <taxon>Nectriaceae</taxon>
        <taxon>Fusarium</taxon>
        <taxon>Fusarium concolor species complex</taxon>
    </lineage>
</organism>
<name>A0A8H4KFR8_9HYPO</name>
<keyword evidence="2" id="KW-0732">Signal</keyword>
<dbReference type="OrthoDB" id="5104857at2759"/>
<feature type="signal peptide" evidence="2">
    <location>
        <begin position="1"/>
        <end position="19"/>
    </location>
</feature>
<feature type="chain" id="PRO_5034292754" evidence="2">
    <location>
        <begin position="20"/>
        <end position="318"/>
    </location>
</feature>
<evidence type="ECO:0000256" key="2">
    <source>
        <dbReference type="SAM" id="SignalP"/>
    </source>
</evidence>